<dbReference type="AlphaFoldDB" id="A0A409VIE7"/>
<dbReference type="Proteomes" id="UP000284706">
    <property type="component" value="Unassembled WGS sequence"/>
</dbReference>
<gene>
    <name evidence="1" type="ORF">CVT26_010786</name>
</gene>
<dbReference type="InParanoid" id="A0A409VIE7"/>
<name>A0A409VIE7_9AGAR</name>
<reference evidence="1 2" key="1">
    <citation type="journal article" date="2018" name="Evol. Lett.">
        <title>Horizontal gene cluster transfer increased hallucinogenic mushroom diversity.</title>
        <authorList>
            <person name="Reynolds H.T."/>
            <person name="Vijayakumar V."/>
            <person name="Gluck-Thaler E."/>
            <person name="Korotkin H.B."/>
            <person name="Matheny P.B."/>
            <person name="Slot J.C."/>
        </authorList>
    </citation>
    <scope>NUCLEOTIDE SEQUENCE [LARGE SCALE GENOMIC DNA]</scope>
    <source>
        <strain evidence="1 2">SRW20</strain>
    </source>
</reference>
<organism evidence="1 2">
    <name type="scientific">Gymnopilus dilepis</name>
    <dbReference type="NCBI Taxonomy" id="231916"/>
    <lineage>
        <taxon>Eukaryota</taxon>
        <taxon>Fungi</taxon>
        <taxon>Dikarya</taxon>
        <taxon>Basidiomycota</taxon>
        <taxon>Agaricomycotina</taxon>
        <taxon>Agaricomycetes</taxon>
        <taxon>Agaricomycetidae</taxon>
        <taxon>Agaricales</taxon>
        <taxon>Agaricineae</taxon>
        <taxon>Hymenogastraceae</taxon>
        <taxon>Gymnopilus</taxon>
    </lineage>
</organism>
<sequence>MSISSLPNEILLHIFDCNTIMARPFEANANSGREGTQTEDDSRLTHNIRPASSLSWSARRGKIPLVAALRLSRVCQRWRKILLSVPSIWGRLLDLNVLKHPDLLEEIYRRAGTSSLLAVKGENLPYPSRSTWGEFLFRLIQDDWARLQWIDVTFDAEYGLQARHEEIWMKIKNPAPNLWHFAIKFYWRYRVDIPPMVLTDAAPALREFCATVTSPLRLDAPWLQQLTYIYIDGSWYEKPPYSLPDILNAFRDLPSLKTLRLMHLKLREKAEVYSDVELLSLQEFTVQDEFENCVAALRHIKVSPRCLLVIKAISSYHIPPWDYRPLATWMKDFLMGRSYNEIIHIDLQRTYARFCDAYDDCYPAPTTSFSIDFLNYYGMNAREVNLTKGSLQYDKEFPKAVIDLYRRLKLVKVLKTNLKGFPYLEQASKPSEQDADEVPPPLPKLFRLRIISDEGDPVPGYLPLDEWECGFDGDRFCVDRFCEAFIEISRPRYRHRKPIKVLDIRGCHGDLTRLDICKGLKVVWLHAEDRERRRKGVYTCGSGRSKALNIKYV</sequence>
<dbReference type="EMBL" id="NHYE01005640">
    <property type="protein sequence ID" value="PPQ66030.1"/>
    <property type="molecule type" value="Genomic_DNA"/>
</dbReference>
<proteinExistence type="predicted"/>
<evidence type="ECO:0000313" key="2">
    <source>
        <dbReference type="Proteomes" id="UP000284706"/>
    </source>
</evidence>
<dbReference type="OrthoDB" id="3071567at2759"/>
<comment type="caution">
    <text evidence="1">The sequence shown here is derived from an EMBL/GenBank/DDBJ whole genome shotgun (WGS) entry which is preliminary data.</text>
</comment>
<protein>
    <submittedName>
        <fullName evidence="1">Uncharacterized protein</fullName>
    </submittedName>
</protein>
<evidence type="ECO:0000313" key="1">
    <source>
        <dbReference type="EMBL" id="PPQ66030.1"/>
    </source>
</evidence>
<accession>A0A409VIE7</accession>
<keyword evidence="2" id="KW-1185">Reference proteome</keyword>
<dbReference type="Gene3D" id="1.20.1280.50">
    <property type="match status" value="1"/>
</dbReference>